<protein>
    <submittedName>
        <fullName evidence="3">Uncharacterized protein</fullName>
    </submittedName>
</protein>
<feature type="chain" id="PRO_5012349837" evidence="2">
    <location>
        <begin position="40"/>
        <end position="474"/>
    </location>
</feature>
<evidence type="ECO:0000313" key="4">
    <source>
        <dbReference type="Proteomes" id="UP000054558"/>
    </source>
</evidence>
<feature type="compositionally biased region" description="Low complexity" evidence="1">
    <location>
        <begin position="398"/>
        <end position="430"/>
    </location>
</feature>
<dbReference type="AlphaFoldDB" id="A0A1Y1IB31"/>
<dbReference type="EMBL" id="DF237210">
    <property type="protein sequence ID" value="GAQ85927.1"/>
    <property type="molecule type" value="Genomic_DNA"/>
</dbReference>
<accession>A0A1Y1IB31</accession>
<proteinExistence type="predicted"/>
<feature type="signal peptide" evidence="2">
    <location>
        <begin position="1"/>
        <end position="39"/>
    </location>
</feature>
<evidence type="ECO:0000256" key="2">
    <source>
        <dbReference type="SAM" id="SignalP"/>
    </source>
</evidence>
<organism evidence="3 4">
    <name type="scientific">Klebsormidium nitens</name>
    <name type="common">Green alga</name>
    <name type="synonym">Ulothrix nitens</name>
    <dbReference type="NCBI Taxonomy" id="105231"/>
    <lineage>
        <taxon>Eukaryota</taxon>
        <taxon>Viridiplantae</taxon>
        <taxon>Streptophyta</taxon>
        <taxon>Klebsormidiophyceae</taxon>
        <taxon>Klebsormidiales</taxon>
        <taxon>Klebsormidiaceae</taxon>
        <taxon>Klebsormidium</taxon>
    </lineage>
</organism>
<keyword evidence="2" id="KW-0732">Signal</keyword>
<evidence type="ECO:0000256" key="1">
    <source>
        <dbReference type="SAM" id="MobiDB-lite"/>
    </source>
</evidence>
<dbReference type="Proteomes" id="UP000054558">
    <property type="component" value="Unassembled WGS sequence"/>
</dbReference>
<gene>
    <name evidence="3" type="ORF">KFL_002610130</name>
</gene>
<sequence>MAPLPQPSGRSKSSLPSTSPSLALVVLTILLATTVPSSSNRPRVNTAQALELPMARALGGRKVLQNDPQPVVQDYTAYCTPSRSTDIYTSFDEVATPFADLGDYLAVVFIDLCNSVVFTVDGKPFKVPATITGTVTQYPLSDGRRIRVTIDGSNVFTLPQVLTSDGSDGYTIMGLNPFPGGFDAKDVTNAEFLKVISLATVHFDLNFELHDNGTAGDPFTTTLTEAVGPPFGFVDNPLVNFIELDISVTARGPLRRTPPPFPYNDFPVGNPATITITEKLTKEPVPDGTAVKSYKLDILPPDDGFVLQIMQKLVDPTILLTAVFPPDVPTPANETAPPNPPTALNPLTSAGRAPVNGTCGLYSDAPNQCFSASGTTSVCCRGQCLSPPPEPAACTEGSPAPTSATTATPTPTPSSPSTTTAAPSPTATPASTKAPCDYLSATPNPCFNVNGSDFVCCPRGCAPGAPGAVATCAA</sequence>
<evidence type="ECO:0000313" key="3">
    <source>
        <dbReference type="EMBL" id="GAQ85927.1"/>
    </source>
</evidence>
<name>A0A1Y1IB31_KLENI</name>
<reference evidence="3 4" key="1">
    <citation type="journal article" date="2014" name="Nat. Commun.">
        <title>Klebsormidium flaccidum genome reveals primary factors for plant terrestrial adaptation.</title>
        <authorList>
            <person name="Hori K."/>
            <person name="Maruyama F."/>
            <person name="Fujisawa T."/>
            <person name="Togashi T."/>
            <person name="Yamamoto N."/>
            <person name="Seo M."/>
            <person name="Sato S."/>
            <person name="Yamada T."/>
            <person name="Mori H."/>
            <person name="Tajima N."/>
            <person name="Moriyama T."/>
            <person name="Ikeuchi M."/>
            <person name="Watanabe M."/>
            <person name="Wada H."/>
            <person name="Kobayashi K."/>
            <person name="Saito M."/>
            <person name="Masuda T."/>
            <person name="Sasaki-Sekimoto Y."/>
            <person name="Mashiguchi K."/>
            <person name="Awai K."/>
            <person name="Shimojima M."/>
            <person name="Masuda S."/>
            <person name="Iwai M."/>
            <person name="Nobusawa T."/>
            <person name="Narise T."/>
            <person name="Kondo S."/>
            <person name="Saito H."/>
            <person name="Sato R."/>
            <person name="Murakawa M."/>
            <person name="Ihara Y."/>
            <person name="Oshima-Yamada Y."/>
            <person name="Ohtaka K."/>
            <person name="Satoh M."/>
            <person name="Sonobe K."/>
            <person name="Ishii M."/>
            <person name="Ohtani R."/>
            <person name="Kanamori-Sato M."/>
            <person name="Honoki R."/>
            <person name="Miyazaki D."/>
            <person name="Mochizuki H."/>
            <person name="Umetsu J."/>
            <person name="Higashi K."/>
            <person name="Shibata D."/>
            <person name="Kamiya Y."/>
            <person name="Sato N."/>
            <person name="Nakamura Y."/>
            <person name="Tabata S."/>
            <person name="Ida S."/>
            <person name="Kurokawa K."/>
            <person name="Ohta H."/>
        </authorList>
    </citation>
    <scope>NUCLEOTIDE SEQUENCE [LARGE SCALE GENOMIC DNA]</scope>
    <source>
        <strain evidence="3 4">NIES-2285</strain>
    </source>
</reference>
<feature type="region of interest" description="Disordered" evidence="1">
    <location>
        <begin position="391"/>
        <end position="430"/>
    </location>
</feature>
<keyword evidence="4" id="KW-1185">Reference proteome</keyword>